<sequence length="607" mass="70125">MKNFMMQLSLRNKLLCILLVIMLIFSGFSIFLIQSLDEINEVTNTIKKENLPTLVWYNHWEKELAIKKSLVETQLKNDSKEIFIRNYLDFDEDFSQNQFNETMELPIELIELNNRLILLDFIITNKVMGLLDYEEVEAAKGVLEKEYLPELIELQKVIMTNKEEEMQAFDKNSEAFPIIIEKSIMILLVLTFIGVLTAIYFSYRVSKNMSEPIVEMVQKVNHIANGNYDVKLDEPSQIEFRSLAKSITQMSLSLQQSFQKILHDKVKHEEILNSLPIGIITYDETEKEYMVNSFVKKILQIDAEKLQDKRVIPQLRTNPLLQLFFSKDTCLNKKITIELNQQHYVFLVSQVELNDYMSVKTGKIFYFIDITESALLEERIIKSEKLALVGEMAASSAHEIRNPLTVIHGFLTLMQESLNKEQLEQFNFRLMMKEIERLYSIVEQMLLMSKQKPPEMRPTDLNEVLNDLFPLLNGTFKSKSIDFIMNLTNQCVLADSKQLKQVFLNLIRNSIEAIGSNGKITISAFEQQDDVYIRIQDNGEGVPDSIKRELFEPFSTSKSNGTGLGLNVVKTIIENHQGSIELYTSDNTGTTFQIRLPICSSTSNRFV</sequence>
<name>A0ABV8VZE8_9BACI</name>
<reference evidence="16" key="1">
    <citation type="journal article" date="2019" name="Int. J. Syst. Evol. Microbiol.">
        <title>The Global Catalogue of Microorganisms (GCM) 10K type strain sequencing project: providing services to taxonomists for standard genome sequencing and annotation.</title>
        <authorList>
            <consortium name="The Broad Institute Genomics Platform"/>
            <consortium name="The Broad Institute Genome Sequencing Center for Infectious Disease"/>
            <person name="Wu L."/>
            <person name="Ma J."/>
        </authorList>
    </citation>
    <scope>NUCLEOTIDE SEQUENCE [LARGE SCALE GENOMIC DNA]</scope>
    <source>
        <strain evidence="16">KACC 14058</strain>
    </source>
</reference>
<keyword evidence="10" id="KW-0902">Two-component regulatory system</keyword>
<dbReference type="PANTHER" id="PTHR43065:SF10">
    <property type="entry name" value="PEROXIDE STRESS-ACTIVATED HISTIDINE KINASE MAK3"/>
    <property type="match status" value="1"/>
</dbReference>
<dbReference type="Gene3D" id="3.30.450.20">
    <property type="entry name" value="PAS domain"/>
    <property type="match status" value="1"/>
</dbReference>
<dbReference type="InterPro" id="IPR005467">
    <property type="entry name" value="His_kinase_dom"/>
</dbReference>
<evidence type="ECO:0000256" key="12">
    <source>
        <dbReference type="SAM" id="Phobius"/>
    </source>
</evidence>
<dbReference type="GO" id="GO:0005524">
    <property type="term" value="F:ATP binding"/>
    <property type="evidence" value="ECO:0007669"/>
    <property type="project" value="UniProtKB-KW"/>
</dbReference>
<dbReference type="EMBL" id="JBHSDV010000003">
    <property type="protein sequence ID" value="MFC4388593.1"/>
    <property type="molecule type" value="Genomic_DNA"/>
</dbReference>
<keyword evidence="7" id="KW-0547">Nucleotide-binding</keyword>
<evidence type="ECO:0000259" key="14">
    <source>
        <dbReference type="PROSITE" id="PS50885"/>
    </source>
</evidence>
<proteinExistence type="predicted"/>
<keyword evidence="9 15" id="KW-0067">ATP-binding</keyword>
<dbReference type="InterPro" id="IPR036890">
    <property type="entry name" value="HATPase_C_sf"/>
</dbReference>
<evidence type="ECO:0000256" key="3">
    <source>
        <dbReference type="ARBA" id="ARBA00012438"/>
    </source>
</evidence>
<keyword evidence="16" id="KW-1185">Reference proteome</keyword>
<dbReference type="InterPro" id="IPR003660">
    <property type="entry name" value="HAMP_dom"/>
</dbReference>
<dbReference type="InterPro" id="IPR003594">
    <property type="entry name" value="HATPase_dom"/>
</dbReference>
<evidence type="ECO:0000256" key="6">
    <source>
        <dbReference type="ARBA" id="ARBA00022679"/>
    </source>
</evidence>
<dbReference type="InterPro" id="IPR003661">
    <property type="entry name" value="HisK_dim/P_dom"/>
</dbReference>
<dbReference type="Pfam" id="PF00672">
    <property type="entry name" value="HAMP"/>
    <property type="match status" value="1"/>
</dbReference>
<keyword evidence="6" id="KW-0808">Transferase</keyword>
<evidence type="ECO:0000313" key="15">
    <source>
        <dbReference type="EMBL" id="MFC4388593.1"/>
    </source>
</evidence>
<keyword evidence="4" id="KW-1003">Cell membrane</keyword>
<evidence type="ECO:0000256" key="7">
    <source>
        <dbReference type="ARBA" id="ARBA00022741"/>
    </source>
</evidence>
<evidence type="ECO:0000256" key="1">
    <source>
        <dbReference type="ARBA" id="ARBA00000085"/>
    </source>
</evidence>
<dbReference type="PANTHER" id="PTHR43065">
    <property type="entry name" value="SENSOR HISTIDINE KINASE"/>
    <property type="match status" value="1"/>
</dbReference>
<keyword evidence="12" id="KW-0812">Transmembrane</keyword>
<dbReference type="CDD" id="cd00075">
    <property type="entry name" value="HATPase"/>
    <property type="match status" value="1"/>
</dbReference>
<dbReference type="Pfam" id="PF02518">
    <property type="entry name" value="HATPase_c"/>
    <property type="match status" value="1"/>
</dbReference>
<dbReference type="Pfam" id="PF00512">
    <property type="entry name" value="HisKA"/>
    <property type="match status" value="1"/>
</dbReference>
<dbReference type="PROSITE" id="PS50885">
    <property type="entry name" value="HAMP"/>
    <property type="match status" value="1"/>
</dbReference>
<evidence type="ECO:0000256" key="8">
    <source>
        <dbReference type="ARBA" id="ARBA00022777"/>
    </source>
</evidence>
<dbReference type="SUPFAM" id="SSF55874">
    <property type="entry name" value="ATPase domain of HSP90 chaperone/DNA topoisomerase II/histidine kinase"/>
    <property type="match status" value="1"/>
</dbReference>
<keyword evidence="5" id="KW-0597">Phosphoprotein</keyword>
<dbReference type="EC" id="2.7.13.3" evidence="3"/>
<keyword evidence="12" id="KW-1133">Transmembrane helix</keyword>
<organism evidence="15 16">
    <name type="scientific">Gracilibacillus marinus</name>
    <dbReference type="NCBI Taxonomy" id="630535"/>
    <lineage>
        <taxon>Bacteria</taxon>
        <taxon>Bacillati</taxon>
        <taxon>Bacillota</taxon>
        <taxon>Bacilli</taxon>
        <taxon>Bacillales</taxon>
        <taxon>Bacillaceae</taxon>
        <taxon>Gracilibacillus</taxon>
    </lineage>
</organism>
<dbReference type="RefSeq" id="WP_390199720.1">
    <property type="nucleotide sequence ID" value="NZ_JBHSDV010000003.1"/>
</dbReference>
<dbReference type="PRINTS" id="PR00344">
    <property type="entry name" value="BCTRLSENSOR"/>
</dbReference>
<dbReference type="Proteomes" id="UP001595880">
    <property type="component" value="Unassembled WGS sequence"/>
</dbReference>
<evidence type="ECO:0000256" key="10">
    <source>
        <dbReference type="ARBA" id="ARBA00023012"/>
    </source>
</evidence>
<dbReference type="CDD" id="cd06225">
    <property type="entry name" value="HAMP"/>
    <property type="match status" value="1"/>
</dbReference>
<evidence type="ECO:0000256" key="11">
    <source>
        <dbReference type="ARBA" id="ARBA00023136"/>
    </source>
</evidence>
<evidence type="ECO:0000259" key="13">
    <source>
        <dbReference type="PROSITE" id="PS50109"/>
    </source>
</evidence>
<dbReference type="SUPFAM" id="SSF47384">
    <property type="entry name" value="Homodimeric domain of signal transducing histidine kinase"/>
    <property type="match status" value="1"/>
</dbReference>
<comment type="caution">
    <text evidence="15">The sequence shown here is derived from an EMBL/GenBank/DDBJ whole genome shotgun (WGS) entry which is preliminary data.</text>
</comment>
<dbReference type="SUPFAM" id="SSF158472">
    <property type="entry name" value="HAMP domain-like"/>
    <property type="match status" value="1"/>
</dbReference>
<evidence type="ECO:0000256" key="4">
    <source>
        <dbReference type="ARBA" id="ARBA00022475"/>
    </source>
</evidence>
<keyword evidence="8" id="KW-0418">Kinase</keyword>
<dbReference type="InterPro" id="IPR036097">
    <property type="entry name" value="HisK_dim/P_sf"/>
</dbReference>
<comment type="catalytic activity">
    <reaction evidence="1">
        <text>ATP + protein L-histidine = ADP + protein N-phospho-L-histidine.</text>
        <dbReference type="EC" id="2.7.13.3"/>
    </reaction>
</comment>
<gene>
    <name evidence="15" type="ORF">ACFOZ1_12380</name>
</gene>
<dbReference type="SMART" id="SM00387">
    <property type="entry name" value="HATPase_c"/>
    <property type="match status" value="1"/>
</dbReference>
<dbReference type="SMART" id="SM00388">
    <property type="entry name" value="HisKA"/>
    <property type="match status" value="1"/>
</dbReference>
<evidence type="ECO:0000256" key="5">
    <source>
        <dbReference type="ARBA" id="ARBA00022553"/>
    </source>
</evidence>
<dbReference type="Gene3D" id="3.30.565.10">
    <property type="entry name" value="Histidine kinase-like ATPase, C-terminal domain"/>
    <property type="match status" value="1"/>
</dbReference>
<dbReference type="Gene3D" id="1.10.287.130">
    <property type="match status" value="1"/>
</dbReference>
<dbReference type="InterPro" id="IPR004358">
    <property type="entry name" value="Sig_transdc_His_kin-like_C"/>
</dbReference>
<feature type="transmembrane region" description="Helical" evidence="12">
    <location>
        <begin position="184"/>
        <end position="203"/>
    </location>
</feature>
<protein>
    <recommendedName>
        <fullName evidence="3">histidine kinase</fullName>
        <ecNumber evidence="3">2.7.13.3</ecNumber>
    </recommendedName>
</protein>
<evidence type="ECO:0000256" key="2">
    <source>
        <dbReference type="ARBA" id="ARBA00004651"/>
    </source>
</evidence>
<dbReference type="CDD" id="cd00082">
    <property type="entry name" value="HisKA"/>
    <property type="match status" value="1"/>
</dbReference>
<accession>A0ABV8VZE8</accession>
<keyword evidence="11 12" id="KW-0472">Membrane</keyword>
<evidence type="ECO:0000256" key="9">
    <source>
        <dbReference type="ARBA" id="ARBA00022840"/>
    </source>
</evidence>
<dbReference type="Gene3D" id="6.10.340.10">
    <property type="match status" value="1"/>
</dbReference>
<feature type="domain" description="HAMP" evidence="14">
    <location>
        <begin position="207"/>
        <end position="259"/>
    </location>
</feature>
<dbReference type="PROSITE" id="PS50109">
    <property type="entry name" value="HIS_KIN"/>
    <property type="match status" value="1"/>
</dbReference>
<feature type="domain" description="Histidine kinase" evidence="13">
    <location>
        <begin position="395"/>
        <end position="600"/>
    </location>
</feature>
<comment type="subcellular location">
    <subcellularLocation>
        <location evidence="2">Cell membrane</location>
        <topology evidence="2">Multi-pass membrane protein</topology>
    </subcellularLocation>
</comment>
<dbReference type="SMART" id="SM00304">
    <property type="entry name" value="HAMP"/>
    <property type="match status" value="1"/>
</dbReference>
<evidence type="ECO:0000313" key="16">
    <source>
        <dbReference type="Proteomes" id="UP001595880"/>
    </source>
</evidence>